<dbReference type="InterPro" id="IPR051698">
    <property type="entry name" value="Transposase_11-like"/>
</dbReference>
<dbReference type="EMBL" id="QYCN01000111">
    <property type="protein sequence ID" value="RIY04431.1"/>
    <property type="molecule type" value="Genomic_DNA"/>
</dbReference>
<dbReference type="Proteomes" id="UP000284250">
    <property type="component" value="Unassembled WGS sequence"/>
</dbReference>
<name>A0A418QGT4_9BACT</name>
<evidence type="ECO:0000313" key="3">
    <source>
        <dbReference type="Proteomes" id="UP000284250"/>
    </source>
</evidence>
<dbReference type="PANTHER" id="PTHR30298:SF0">
    <property type="entry name" value="PROTEIN YBFL-RELATED"/>
    <property type="match status" value="1"/>
</dbReference>
<proteinExistence type="predicted"/>
<accession>A0A418QGT4</accession>
<organism evidence="2 3">
    <name type="scientific">Hymenobacter rubripertinctus</name>
    <dbReference type="NCBI Taxonomy" id="2029981"/>
    <lineage>
        <taxon>Bacteria</taxon>
        <taxon>Pseudomonadati</taxon>
        <taxon>Bacteroidota</taxon>
        <taxon>Cytophagia</taxon>
        <taxon>Cytophagales</taxon>
        <taxon>Hymenobacteraceae</taxon>
        <taxon>Hymenobacter</taxon>
    </lineage>
</organism>
<dbReference type="NCBIfam" id="NF033564">
    <property type="entry name" value="transpos_ISAs1"/>
    <property type="match status" value="1"/>
</dbReference>
<dbReference type="Pfam" id="PF01609">
    <property type="entry name" value="DDE_Tnp_1"/>
    <property type="match status" value="1"/>
</dbReference>
<dbReference type="InterPro" id="IPR002559">
    <property type="entry name" value="Transposase_11"/>
</dbReference>
<dbReference type="GO" id="GO:0004803">
    <property type="term" value="F:transposase activity"/>
    <property type="evidence" value="ECO:0007669"/>
    <property type="project" value="InterPro"/>
</dbReference>
<dbReference type="OrthoDB" id="9815086at2"/>
<evidence type="ECO:0000259" key="1">
    <source>
        <dbReference type="Pfam" id="PF01609"/>
    </source>
</evidence>
<dbReference type="GO" id="GO:0003677">
    <property type="term" value="F:DNA binding"/>
    <property type="evidence" value="ECO:0007669"/>
    <property type="project" value="InterPro"/>
</dbReference>
<sequence>MVDLPSVPSHDTFNRVFQLLSPALLQDCLAQHGHALLDTLAQKQLCLDGKKLRGVSPRSADNAGLYLVNAWVSENRLCVGQQRVADKSNEITALPELLAQLDLREAVVTIDAMGCQAAIAGQIRQQQGHYLWLSSATRASCGKK</sequence>
<keyword evidence="3" id="KW-1185">Reference proteome</keyword>
<protein>
    <submittedName>
        <fullName evidence="2">ISAs1 family transposase</fullName>
    </submittedName>
</protein>
<gene>
    <name evidence="2" type="ORF">D0T11_21725</name>
</gene>
<dbReference type="PANTHER" id="PTHR30298">
    <property type="entry name" value="H REPEAT-ASSOCIATED PREDICTED TRANSPOSASE"/>
    <property type="match status" value="1"/>
</dbReference>
<dbReference type="InterPro" id="IPR047647">
    <property type="entry name" value="ISAs1_transpos"/>
</dbReference>
<reference evidence="2 3" key="2">
    <citation type="submission" date="2019-01" db="EMBL/GenBank/DDBJ databases">
        <title>Hymenobacter humicola sp. nov., isolated from soils in Antarctica.</title>
        <authorList>
            <person name="Sedlacek I."/>
            <person name="Holochova P."/>
            <person name="Kralova S."/>
            <person name="Pantucek R."/>
            <person name="Stankova E."/>
            <person name="Vrbovska V."/>
            <person name="Kristofova L."/>
            <person name="Svec P."/>
            <person name="Busse H.-J."/>
        </authorList>
    </citation>
    <scope>NUCLEOTIDE SEQUENCE [LARGE SCALE GENOMIC DNA]</scope>
    <source>
        <strain evidence="2 3">CCM 8852</strain>
    </source>
</reference>
<evidence type="ECO:0000313" key="2">
    <source>
        <dbReference type="EMBL" id="RIY04431.1"/>
    </source>
</evidence>
<comment type="caution">
    <text evidence="2">The sequence shown here is derived from an EMBL/GenBank/DDBJ whole genome shotgun (WGS) entry which is preliminary data.</text>
</comment>
<dbReference type="GO" id="GO:0006313">
    <property type="term" value="P:DNA transposition"/>
    <property type="evidence" value="ECO:0007669"/>
    <property type="project" value="InterPro"/>
</dbReference>
<dbReference type="AlphaFoldDB" id="A0A418QGT4"/>
<feature type="domain" description="Transposase IS4-like" evidence="1">
    <location>
        <begin position="45"/>
        <end position="131"/>
    </location>
</feature>
<reference evidence="2 3" key="1">
    <citation type="submission" date="2018-09" db="EMBL/GenBank/DDBJ databases">
        <authorList>
            <person name="Zeman M."/>
            <person name="Pardy F."/>
        </authorList>
    </citation>
    <scope>NUCLEOTIDE SEQUENCE [LARGE SCALE GENOMIC DNA]</scope>
    <source>
        <strain evidence="2 3">CCM 8852</strain>
    </source>
</reference>